<protein>
    <recommendedName>
        <fullName evidence="6">Lipoprotein</fullName>
    </recommendedName>
</protein>
<dbReference type="AlphaFoldDB" id="A0A7K0DX09"/>
<evidence type="ECO:0008006" key="6">
    <source>
        <dbReference type="Google" id="ProtNLM"/>
    </source>
</evidence>
<name>A0A7K0DX09_9NOCA</name>
<dbReference type="RefSeq" id="WP_153347550.1">
    <property type="nucleotide sequence ID" value="NZ_WEGI01000013.1"/>
</dbReference>
<organism evidence="4 5">
    <name type="scientific">Nocardia aurantia</name>
    <dbReference type="NCBI Taxonomy" id="2585199"/>
    <lineage>
        <taxon>Bacteria</taxon>
        <taxon>Bacillati</taxon>
        <taxon>Actinomycetota</taxon>
        <taxon>Actinomycetes</taxon>
        <taxon>Mycobacteriales</taxon>
        <taxon>Nocardiaceae</taxon>
        <taxon>Nocardia</taxon>
    </lineage>
</organism>
<comment type="caution">
    <text evidence="4">The sequence shown here is derived from an EMBL/GenBank/DDBJ whole genome shotgun (WGS) entry which is preliminary data.</text>
</comment>
<feature type="domain" description="DUF7373" evidence="3">
    <location>
        <begin position="259"/>
        <end position="400"/>
    </location>
</feature>
<keyword evidence="5" id="KW-1185">Reference proteome</keyword>
<sequence>MKIIRVMSFFVSIIVTAVLLTGCATRIPGTGTPAEVDVRALDTGRYSFRAPELPRLVDRTAQLRIEAARLAGSVLSPYSVDPAYAVGASAEAHTDIGSVTDYLYEATVPVLSAHGFILGFSTGSADTVMPLRRADYGTHKHEGLTVTVLRFPDRAAAFAAAGEMDAADFAADRENVAVAIPEYPGAAAHWRPSVPTMGTTLARGDFVVTVLADSRTTDSDRLVRMTQRYLDAELPELDRFAPTPLDRLDTLQQDPDRVLVRTLHASPYIPSPDGQGEVVYTLWGYSNYVLDQGSRLPVLQRTGVDRVAVTPNVLLFRTRDADAARQFVRDSPGLGDPASHRPVDPPEKVPGSVCIRDRTAASAAEFRCFVSYGRYAALLLGQRLWETQQRTAAQYALLAGSS</sequence>
<dbReference type="InterPro" id="IPR056463">
    <property type="entry name" value="DUF7373_C"/>
</dbReference>
<feature type="compositionally biased region" description="Basic and acidic residues" evidence="1">
    <location>
        <begin position="338"/>
        <end position="347"/>
    </location>
</feature>
<feature type="region of interest" description="Disordered" evidence="1">
    <location>
        <begin position="330"/>
        <end position="349"/>
    </location>
</feature>
<evidence type="ECO:0000256" key="1">
    <source>
        <dbReference type="SAM" id="MobiDB-lite"/>
    </source>
</evidence>
<evidence type="ECO:0000313" key="5">
    <source>
        <dbReference type="Proteomes" id="UP000431401"/>
    </source>
</evidence>
<dbReference type="Proteomes" id="UP000431401">
    <property type="component" value="Unassembled WGS sequence"/>
</dbReference>
<accession>A0A7K0DX09</accession>
<feature type="domain" description="DUF7373" evidence="2">
    <location>
        <begin position="63"/>
        <end position="252"/>
    </location>
</feature>
<reference evidence="4 5" key="1">
    <citation type="submission" date="2019-10" db="EMBL/GenBank/DDBJ databases">
        <title>Nocardia macrotermitis sp. nov. and Nocardia aurantia sp. nov., isolated from the gut of fungus growing-termite Macrotermes natalensis.</title>
        <authorList>
            <person name="Benndorf R."/>
            <person name="Schwitalla J."/>
            <person name="Martin K."/>
            <person name="De Beer W."/>
            <person name="Kaster A.-K."/>
            <person name="Vollmers J."/>
            <person name="Poulsen M."/>
            <person name="Beemelmanns C."/>
        </authorList>
    </citation>
    <scope>NUCLEOTIDE SEQUENCE [LARGE SCALE GENOMIC DNA]</scope>
    <source>
        <strain evidence="4 5">RB56</strain>
    </source>
</reference>
<proteinExistence type="predicted"/>
<dbReference type="PROSITE" id="PS51257">
    <property type="entry name" value="PROKAR_LIPOPROTEIN"/>
    <property type="match status" value="1"/>
</dbReference>
<dbReference type="Pfam" id="PF24088">
    <property type="entry name" value="DUF7373"/>
    <property type="match status" value="1"/>
</dbReference>
<evidence type="ECO:0000259" key="3">
    <source>
        <dbReference type="Pfam" id="PF24092"/>
    </source>
</evidence>
<dbReference type="OrthoDB" id="4528516at2"/>
<dbReference type="Pfam" id="PF24092">
    <property type="entry name" value="DUF7373_C"/>
    <property type="match status" value="1"/>
</dbReference>
<evidence type="ECO:0000259" key="2">
    <source>
        <dbReference type="Pfam" id="PF24088"/>
    </source>
</evidence>
<evidence type="ECO:0000313" key="4">
    <source>
        <dbReference type="EMBL" id="MQY30311.1"/>
    </source>
</evidence>
<dbReference type="InterPro" id="IPR055797">
    <property type="entry name" value="DUF7373"/>
</dbReference>
<gene>
    <name evidence="4" type="ORF">NRB56_59130</name>
</gene>
<dbReference type="EMBL" id="WEGI01000013">
    <property type="protein sequence ID" value="MQY30311.1"/>
    <property type="molecule type" value="Genomic_DNA"/>
</dbReference>